<dbReference type="Proteomes" id="UP001180531">
    <property type="component" value="Unassembled WGS sequence"/>
</dbReference>
<proteinExistence type="predicted"/>
<evidence type="ECO:0000313" key="2">
    <source>
        <dbReference type="EMBL" id="MDT0449491.1"/>
    </source>
</evidence>
<gene>
    <name evidence="2" type="ORF">RM609_10460</name>
</gene>
<accession>A0ABU2SLI0</accession>
<name>A0ABU2SLI0_9ACTN</name>
<comment type="caution">
    <text evidence="2">The sequence shown here is derived from an EMBL/GenBank/DDBJ whole genome shotgun (WGS) entry which is preliminary data.</text>
</comment>
<evidence type="ECO:0000313" key="3">
    <source>
        <dbReference type="Proteomes" id="UP001180531"/>
    </source>
</evidence>
<sequence length="114" mass="12652">MGKQYLGSAEKIDRGVITVTTCWADDRLYYLLNARPYIPAHHFPGGKNDPNFRTAVLEKHGNLDRFGLCLLHDHFPVASDEVLVETHDADARRSASGSRRRPRPGTPGPLNGDS</sequence>
<protein>
    <submittedName>
        <fullName evidence="2">Uncharacterized protein</fullName>
    </submittedName>
</protein>
<dbReference type="EMBL" id="JAVRFI010000005">
    <property type="protein sequence ID" value="MDT0449491.1"/>
    <property type="molecule type" value="Genomic_DNA"/>
</dbReference>
<evidence type="ECO:0000256" key="1">
    <source>
        <dbReference type="SAM" id="MobiDB-lite"/>
    </source>
</evidence>
<keyword evidence="3" id="KW-1185">Reference proteome</keyword>
<feature type="region of interest" description="Disordered" evidence="1">
    <location>
        <begin position="86"/>
        <end position="114"/>
    </location>
</feature>
<organism evidence="2 3">
    <name type="scientific">Streptomyces hesseae</name>
    <dbReference type="NCBI Taxonomy" id="3075519"/>
    <lineage>
        <taxon>Bacteria</taxon>
        <taxon>Bacillati</taxon>
        <taxon>Actinomycetota</taxon>
        <taxon>Actinomycetes</taxon>
        <taxon>Kitasatosporales</taxon>
        <taxon>Streptomycetaceae</taxon>
        <taxon>Streptomyces</taxon>
    </lineage>
</organism>
<reference evidence="2" key="1">
    <citation type="submission" date="2024-05" db="EMBL/GenBank/DDBJ databases">
        <title>30 novel species of actinomycetes from the DSMZ collection.</title>
        <authorList>
            <person name="Nouioui I."/>
        </authorList>
    </citation>
    <scope>NUCLEOTIDE SEQUENCE</scope>
    <source>
        <strain evidence="2">DSM 40473</strain>
    </source>
</reference>